<keyword evidence="2" id="KW-1185">Reference proteome</keyword>
<evidence type="ECO:0000313" key="2">
    <source>
        <dbReference type="Proteomes" id="UP000199229"/>
    </source>
</evidence>
<dbReference type="RefSeq" id="WP_091972399.1">
    <property type="nucleotide sequence ID" value="NZ_FOPM01000013.1"/>
</dbReference>
<organism evidence="1 2">
    <name type="scientific">Methylobacterium gossipiicola</name>
    <dbReference type="NCBI Taxonomy" id="582675"/>
    <lineage>
        <taxon>Bacteria</taxon>
        <taxon>Pseudomonadati</taxon>
        <taxon>Pseudomonadota</taxon>
        <taxon>Alphaproteobacteria</taxon>
        <taxon>Hyphomicrobiales</taxon>
        <taxon>Methylobacteriaceae</taxon>
        <taxon>Methylobacterium</taxon>
    </lineage>
</organism>
<dbReference type="EMBL" id="FOPM01000013">
    <property type="protein sequence ID" value="SFG84854.1"/>
    <property type="molecule type" value="Genomic_DNA"/>
</dbReference>
<dbReference type="PROSITE" id="PS51318">
    <property type="entry name" value="TAT"/>
    <property type="match status" value="1"/>
</dbReference>
<dbReference type="AlphaFoldDB" id="A0A1I2V679"/>
<accession>A0A1I2V679</accession>
<sequence>MRQDQKDTQDGLGRRQFFRALGGGTVAVAAGVAATPMTATDAQAYDPGQDETKGRYRLTDHVKAFYRTNGYETLVNNTNAADKK</sequence>
<dbReference type="OrthoDB" id="7876980at2"/>
<name>A0A1I2V679_9HYPH</name>
<dbReference type="Proteomes" id="UP000199229">
    <property type="component" value="Unassembled WGS sequence"/>
</dbReference>
<proteinExistence type="predicted"/>
<dbReference type="STRING" id="582675.SAMN05192565_11387"/>
<protein>
    <submittedName>
        <fullName evidence="1">Formate dehydrogenase region TAT target</fullName>
    </submittedName>
</protein>
<dbReference type="InterPro" id="IPR014177">
    <property type="entry name" value="Formate_DH_TAT-contain"/>
</dbReference>
<reference evidence="2" key="1">
    <citation type="submission" date="2016-10" db="EMBL/GenBank/DDBJ databases">
        <authorList>
            <person name="Varghese N."/>
            <person name="Submissions S."/>
        </authorList>
    </citation>
    <scope>NUCLEOTIDE SEQUENCE [LARGE SCALE GENOMIC DNA]</scope>
    <source>
        <strain evidence="2">Gh-105</strain>
    </source>
</reference>
<evidence type="ECO:0000313" key="1">
    <source>
        <dbReference type="EMBL" id="SFG84854.1"/>
    </source>
</evidence>
<gene>
    <name evidence="1" type="ORF">SAMN05192565_11387</name>
</gene>
<dbReference type="InterPro" id="IPR006311">
    <property type="entry name" value="TAT_signal"/>
</dbReference>
<dbReference type="NCBIfam" id="TIGR02811">
    <property type="entry name" value="formate_TAT"/>
    <property type="match status" value="1"/>
</dbReference>